<feature type="transmembrane region" description="Helical" evidence="1">
    <location>
        <begin position="59"/>
        <end position="84"/>
    </location>
</feature>
<dbReference type="Proteomes" id="UP000271098">
    <property type="component" value="Unassembled WGS sequence"/>
</dbReference>
<reference evidence="2 3" key="2">
    <citation type="submission" date="2018-11" db="EMBL/GenBank/DDBJ databases">
        <authorList>
            <consortium name="Pathogen Informatics"/>
        </authorList>
    </citation>
    <scope>NUCLEOTIDE SEQUENCE [LARGE SCALE GENOMIC DNA]</scope>
</reference>
<accession>A0A183E2S5</accession>
<keyword evidence="3" id="KW-1185">Reference proteome</keyword>
<organism evidence="4">
    <name type="scientific">Gongylonema pulchrum</name>
    <dbReference type="NCBI Taxonomy" id="637853"/>
    <lineage>
        <taxon>Eukaryota</taxon>
        <taxon>Metazoa</taxon>
        <taxon>Ecdysozoa</taxon>
        <taxon>Nematoda</taxon>
        <taxon>Chromadorea</taxon>
        <taxon>Rhabditida</taxon>
        <taxon>Spirurina</taxon>
        <taxon>Spiruromorpha</taxon>
        <taxon>Spiruroidea</taxon>
        <taxon>Gongylonematidae</taxon>
        <taxon>Gongylonema</taxon>
    </lineage>
</organism>
<dbReference type="EMBL" id="UYRT01082217">
    <property type="protein sequence ID" value="VDN25669.1"/>
    <property type="molecule type" value="Genomic_DNA"/>
</dbReference>
<reference evidence="4" key="1">
    <citation type="submission" date="2016-06" db="UniProtKB">
        <authorList>
            <consortium name="WormBaseParasite"/>
        </authorList>
    </citation>
    <scope>IDENTIFICATION</scope>
</reference>
<gene>
    <name evidence="2" type="ORF">GPUH_LOCUS15263</name>
</gene>
<keyword evidence="1" id="KW-1133">Transmembrane helix</keyword>
<dbReference type="WBParaSite" id="GPUH_0001528601-mRNA-1">
    <property type="protein sequence ID" value="GPUH_0001528601-mRNA-1"/>
    <property type="gene ID" value="GPUH_0001528601"/>
</dbReference>
<sequence>MTHNETILILQPTFRVSECSNFRSEGRTTFKRAAVDLSAAAAAGAGGTATGKKPTKRSYWGMISGIACGTVLMVCLVGAAGILINRRRRKRQAIGFFFFAVLNQKGFPGRKVMGRTSF</sequence>
<evidence type="ECO:0000313" key="4">
    <source>
        <dbReference type="WBParaSite" id="GPUH_0001528601-mRNA-1"/>
    </source>
</evidence>
<evidence type="ECO:0000313" key="3">
    <source>
        <dbReference type="Proteomes" id="UP000271098"/>
    </source>
</evidence>
<evidence type="ECO:0000256" key="1">
    <source>
        <dbReference type="SAM" id="Phobius"/>
    </source>
</evidence>
<proteinExistence type="predicted"/>
<name>A0A183E2S5_9BILA</name>
<keyword evidence="1" id="KW-0472">Membrane</keyword>
<dbReference type="AlphaFoldDB" id="A0A183E2S5"/>
<keyword evidence="1" id="KW-0812">Transmembrane</keyword>
<protein>
    <submittedName>
        <fullName evidence="4">Transmembrane protein</fullName>
    </submittedName>
</protein>
<evidence type="ECO:0000313" key="2">
    <source>
        <dbReference type="EMBL" id="VDN25669.1"/>
    </source>
</evidence>